<proteinExistence type="predicted"/>
<reference evidence="3" key="1">
    <citation type="submission" date="2022-06" db="EMBL/GenBank/DDBJ databases">
        <title>Aeoliella straminimaris, a novel planctomycete from sediments.</title>
        <authorList>
            <person name="Vitorino I.R."/>
            <person name="Lage O.M."/>
        </authorList>
    </citation>
    <scope>NUCLEOTIDE SEQUENCE</scope>
    <source>
        <strain evidence="3">ICT_H6.2</strain>
    </source>
</reference>
<evidence type="ECO:0000256" key="1">
    <source>
        <dbReference type="SAM" id="Phobius"/>
    </source>
</evidence>
<feature type="chain" id="PRO_5040981891" evidence="2">
    <location>
        <begin position="23"/>
        <end position="194"/>
    </location>
</feature>
<evidence type="ECO:0000313" key="4">
    <source>
        <dbReference type="Proteomes" id="UP001155241"/>
    </source>
</evidence>
<feature type="transmembrane region" description="Helical" evidence="1">
    <location>
        <begin position="81"/>
        <end position="107"/>
    </location>
</feature>
<organism evidence="3 4">
    <name type="scientific">Aeoliella straminimaris</name>
    <dbReference type="NCBI Taxonomy" id="2954799"/>
    <lineage>
        <taxon>Bacteria</taxon>
        <taxon>Pseudomonadati</taxon>
        <taxon>Planctomycetota</taxon>
        <taxon>Planctomycetia</taxon>
        <taxon>Pirellulales</taxon>
        <taxon>Lacipirellulaceae</taxon>
        <taxon>Aeoliella</taxon>
    </lineage>
</organism>
<evidence type="ECO:0000313" key="3">
    <source>
        <dbReference type="EMBL" id="MCO6047672.1"/>
    </source>
</evidence>
<keyword evidence="4" id="KW-1185">Reference proteome</keyword>
<keyword evidence="2" id="KW-0732">Signal</keyword>
<sequence length="194" mass="20403">MRPFWCFLVLAMVMSGGAAVWAQEAEPESDLGDKAQQTLESAKSTADEAAREIDKNPQAQEISAGLLKPIYQLAEAISHPAFHWIGFAIMVAGVVSFALQLTLGKLVVLAHAGFSPAEILSDALGLVVSLVGLVLTTQAAAENSSFTGSASAVLSSTVVGAVVGFVFYLWGQRQEVEAVKGRKATAAVKVKKEK</sequence>
<comment type="caution">
    <text evidence="3">The sequence shown here is derived from an EMBL/GenBank/DDBJ whole genome shotgun (WGS) entry which is preliminary data.</text>
</comment>
<feature type="transmembrane region" description="Helical" evidence="1">
    <location>
        <begin position="119"/>
        <end position="140"/>
    </location>
</feature>
<dbReference type="RefSeq" id="WP_252855782.1">
    <property type="nucleotide sequence ID" value="NZ_JAMXLR010000092.1"/>
</dbReference>
<dbReference type="Proteomes" id="UP001155241">
    <property type="component" value="Unassembled WGS sequence"/>
</dbReference>
<dbReference type="AlphaFoldDB" id="A0A9X2FEI1"/>
<feature type="signal peptide" evidence="2">
    <location>
        <begin position="1"/>
        <end position="22"/>
    </location>
</feature>
<protein>
    <submittedName>
        <fullName evidence="3">Uncharacterized protein</fullName>
    </submittedName>
</protein>
<gene>
    <name evidence="3" type="ORF">NG895_27530</name>
</gene>
<keyword evidence="1" id="KW-0812">Transmembrane</keyword>
<feature type="transmembrane region" description="Helical" evidence="1">
    <location>
        <begin position="146"/>
        <end position="170"/>
    </location>
</feature>
<name>A0A9X2FEI1_9BACT</name>
<keyword evidence="1" id="KW-0472">Membrane</keyword>
<accession>A0A9X2FEI1</accession>
<dbReference type="EMBL" id="JAMXLR010000092">
    <property type="protein sequence ID" value="MCO6047672.1"/>
    <property type="molecule type" value="Genomic_DNA"/>
</dbReference>
<evidence type="ECO:0000256" key="2">
    <source>
        <dbReference type="SAM" id="SignalP"/>
    </source>
</evidence>
<keyword evidence="1" id="KW-1133">Transmembrane helix</keyword>